<evidence type="ECO:0000256" key="4">
    <source>
        <dbReference type="ARBA" id="ARBA00022692"/>
    </source>
</evidence>
<dbReference type="InterPro" id="IPR001640">
    <property type="entry name" value="Lgt"/>
</dbReference>
<feature type="transmembrane region" description="Helical" evidence="7">
    <location>
        <begin position="117"/>
        <end position="140"/>
    </location>
</feature>
<dbReference type="RefSeq" id="WP_075074186.1">
    <property type="nucleotide sequence ID" value="NZ_DF967972.1"/>
</dbReference>
<dbReference type="PANTHER" id="PTHR30589:SF0">
    <property type="entry name" value="PHOSPHATIDYLGLYCEROL--PROLIPOPROTEIN DIACYLGLYCERYL TRANSFERASE"/>
    <property type="match status" value="1"/>
</dbReference>
<accession>A0A0S7BB44</accession>
<dbReference type="STRING" id="360412.LARV_02755"/>
<sequence length="252" mass="27458">MLPILQIGRLAIPTPGQILLLGLWFGLTLSEKLARLEQKIAPDRIDTLAIIALAAGVLGARFFYAARSPAVFLQHPLNLVSLNTAMLDVTGGLICAGLAALIYIQRIKMKFWETLDALTPFFCVMAIAIGLAHFASGEAFGSPARLPWSIHLWGAYRHPTQLYETVLALGVAFSVWPRQRKDRISGLRFLLFVALSEIARIIVESFRGDSSYLFGTLRSAQVFAWLVLAVSLAVIGSRLKLSPVEGPSGGTQ</sequence>
<evidence type="ECO:0000256" key="5">
    <source>
        <dbReference type="ARBA" id="ARBA00022989"/>
    </source>
</evidence>
<keyword evidence="9" id="KW-1185">Reference proteome</keyword>
<feature type="transmembrane region" description="Helical" evidence="7">
    <location>
        <begin position="86"/>
        <end position="105"/>
    </location>
</feature>
<organism evidence="8">
    <name type="scientific">Longilinea arvoryzae</name>
    <dbReference type="NCBI Taxonomy" id="360412"/>
    <lineage>
        <taxon>Bacteria</taxon>
        <taxon>Bacillati</taxon>
        <taxon>Chloroflexota</taxon>
        <taxon>Anaerolineae</taxon>
        <taxon>Anaerolineales</taxon>
        <taxon>Anaerolineaceae</taxon>
        <taxon>Longilinea</taxon>
    </lineage>
</organism>
<evidence type="ECO:0000313" key="9">
    <source>
        <dbReference type="Proteomes" id="UP000055060"/>
    </source>
</evidence>
<protein>
    <submittedName>
        <fullName evidence="8">Prolipoprotein diacylglyceryltransferase</fullName>
    </submittedName>
</protein>
<feature type="transmembrane region" description="Helical" evidence="7">
    <location>
        <begin position="160"/>
        <end position="177"/>
    </location>
</feature>
<keyword evidence="5 7" id="KW-1133">Transmembrane helix</keyword>
<feature type="transmembrane region" description="Helical" evidence="7">
    <location>
        <begin position="6"/>
        <end position="27"/>
    </location>
</feature>
<name>A0A0S7BB44_9CHLR</name>
<dbReference type="OrthoDB" id="157061at2"/>
<feature type="transmembrane region" description="Helical" evidence="7">
    <location>
        <begin position="189"/>
        <end position="206"/>
    </location>
</feature>
<dbReference type="GO" id="GO:0005886">
    <property type="term" value="C:plasma membrane"/>
    <property type="evidence" value="ECO:0007669"/>
    <property type="project" value="InterPro"/>
</dbReference>
<evidence type="ECO:0000256" key="7">
    <source>
        <dbReference type="SAM" id="Phobius"/>
    </source>
</evidence>
<evidence type="ECO:0000256" key="1">
    <source>
        <dbReference type="ARBA" id="ARBA00007150"/>
    </source>
</evidence>
<dbReference type="GO" id="GO:0042158">
    <property type="term" value="P:lipoprotein biosynthetic process"/>
    <property type="evidence" value="ECO:0007669"/>
    <property type="project" value="InterPro"/>
</dbReference>
<evidence type="ECO:0000256" key="3">
    <source>
        <dbReference type="ARBA" id="ARBA00022679"/>
    </source>
</evidence>
<keyword evidence="6 7" id="KW-0472">Membrane</keyword>
<keyword evidence="4 7" id="KW-0812">Transmembrane</keyword>
<feature type="transmembrane region" description="Helical" evidence="7">
    <location>
        <begin position="212"/>
        <end position="235"/>
    </location>
</feature>
<dbReference type="Proteomes" id="UP000055060">
    <property type="component" value="Unassembled WGS sequence"/>
</dbReference>
<evidence type="ECO:0000313" key="8">
    <source>
        <dbReference type="EMBL" id="GAP14975.1"/>
    </source>
</evidence>
<dbReference type="PANTHER" id="PTHR30589">
    <property type="entry name" value="PROLIPOPROTEIN DIACYLGLYCERYL TRANSFERASE"/>
    <property type="match status" value="1"/>
</dbReference>
<evidence type="ECO:0000256" key="2">
    <source>
        <dbReference type="ARBA" id="ARBA00022475"/>
    </source>
</evidence>
<keyword evidence="8" id="KW-0449">Lipoprotein</keyword>
<dbReference type="EMBL" id="DF967972">
    <property type="protein sequence ID" value="GAP14975.1"/>
    <property type="molecule type" value="Genomic_DNA"/>
</dbReference>
<dbReference type="Pfam" id="PF01790">
    <property type="entry name" value="LGT"/>
    <property type="match status" value="1"/>
</dbReference>
<proteinExistence type="inferred from homology"/>
<reference evidence="8" key="1">
    <citation type="submission" date="2015-07" db="EMBL/GenBank/DDBJ databases">
        <title>Draft Genome Sequences of Anaerolinea thermolimosa IMO-1, Bellilinea caldifistulae GOMI-1, Leptolinea tardivitalis YMTK-2, Levilinea saccharolytica KIBI-1,Longilinea arvoryzae KOME-1, Previously Described as Members of the Anaerolineaceae (Chloroflexi).</title>
        <authorList>
            <person name="Sekiguchi Y."/>
            <person name="Ohashi A."/>
            <person name="Matsuura N."/>
            <person name="Tourlousse M.D."/>
        </authorList>
    </citation>
    <scope>NUCLEOTIDE SEQUENCE [LARGE SCALE GENOMIC DNA]</scope>
    <source>
        <strain evidence="8">KOME-1</strain>
    </source>
</reference>
<gene>
    <name evidence="8" type="ORF">LARV_02755</name>
</gene>
<keyword evidence="2" id="KW-1003">Cell membrane</keyword>
<evidence type="ECO:0000256" key="6">
    <source>
        <dbReference type="ARBA" id="ARBA00023136"/>
    </source>
</evidence>
<feature type="transmembrane region" description="Helical" evidence="7">
    <location>
        <begin position="48"/>
        <end position="66"/>
    </location>
</feature>
<comment type="similarity">
    <text evidence="1">Belongs to the Lgt family.</text>
</comment>
<dbReference type="GO" id="GO:0008961">
    <property type="term" value="F:phosphatidylglycerol-prolipoprotein diacylglyceryl transferase activity"/>
    <property type="evidence" value="ECO:0007669"/>
    <property type="project" value="InterPro"/>
</dbReference>
<dbReference type="AlphaFoldDB" id="A0A0S7BB44"/>
<keyword evidence="3 8" id="KW-0808">Transferase</keyword>